<organism evidence="1 2">
    <name type="scientific">Mycobacterium phage Mithril</name>
    <dbReference type="NCBI Taxonomy" id="2653765"/>
    <lineage>
        <taxon>Viruses</taxon>
        <taxon>Duplodnaviria</taxon>
        <taxon>Heunggongvirae</taxon>
        <taxon>Uroviricota</taxon>
        <taxon>Caudoviricetes</taxon>
        <taxon>Bclasvirinae</taxon>
        <taxon>Coopervirus</taxon>
        <taxon>Coopervirus brownCNA</taxon>
    </lineage>
</organism>
<evidence type="ECO:0000313" key="2">
    <source>
        <dbReference type="Proteomes" id="UP000393963"/>
    </source>
</evidence>
<gene>
    <name evidence="1" type="primary">77</name>
    <name evidence="1" type="ORF">SEA_MITHRIL_77</name>
</gene>
<dbReference type="EMBL" id="MN369759">
    <property type="protein sequence ID" value="QGH80170.1"/>
    <property type="molecule type" value="Genomic_DNA"/>
</dbReference>
<sequence length="32" mass="3404">MKRPCPHLTAITVPRGGKLAQVCARCGQVVGR</sequence>
<dbReference type="Proteomes" id="UP000393963">
    <property type="component" value="Segment"/>
</dbReference>
<name>A0A5Q2WLR7_9CAUD</name>
<proteinExistence type="predicted"/>
<protein>
    <submittedName>
        <fullName evidence="1">Uncharacterized protein</fullName>
    </submittedName>
</protein>
<reference evidence="1 2" key="1">
    <citation type="submission" date="2019-08" db="EMBL/GenBank/DDBJ databases">
        <authorList>
            <person name="Doyle J."/>
            <person name="Magre M.D."/>
            <person name="Newton J.D."/>
            <person name="Gaffney B.L."/>
            <person name="Staples A.K."/>
            <person name="King R.A."/>
            <person name="Rinehart C.A."/>
            <person name="Garlena R.A."/>
            <person name="Russell D.A."/>
            <person name="Pope W.H."/>
            <person name="Jacobs-Sera D."/>
            <person name="Hendrix R.W."/>
            <person name="Hatfull G.F."/>
        </authorList>
    </citation>
    <scope>NUCLEOTIDE SEQUENCE [LARGE SCALE GENOMIC DNA]</scope>
</reference>
<evidence type="ECO:0000313" key="1">
    <source>
        <dbReference type="EMBL" id="QGH80170.1"/>
    </source>
</evidence>
<accession>A0A5Q2WLR7</accession>